<protein>
    <submittedName>
        <fullName evidence="1">Uncharacterized protein</fullName>
    </submittedName>
</protein>
<accession>A0ABP9X735</accession>
<dbReference type="EMBL" id="BAABRU010000018">
    <property type="protein sequence ID" value="GAA5530393.1"/>
    <property type="molecule type" value="Genomic_DNA"/>
</dbReference>
<evidence type="ECO:0000313" key="1">
    <source>
        <dbReference type="EMBL" id="GAA5530393.1"/>
    </source>
</evidence>
<dbReference type="RefSeq" id="WP_345723989.1">
    <property type="nucleotide sequence ID" value="NZ_BAABRU010000018.1"/>
</dbReference>
<dbReference type="PROSITE" id="PS51257">
    <property type="entry name" value="PROKAR_LIPOPROTEIN"/>
    <property type="match status" value="1"/>
</dbReference>
<organism evidence="1 2">
    <name type="scientific">Herpetosiphon gulosus</name>
    <dbReference type="NCBI Taxonomy" id="1973496"/>
    <lineage>
        <taxon>Bacteria</taxon>
        <taxon>Bacillati</taxon>
        <taxon>Chloroflexota</taxon>
        <taxon>Chloroflexia</taxon>
        <taxon>Herpetosiphonales</taxon>
        <taxon>Herpetosiphonaceae</taxon>
        <taxon>Herpetosiphon</taxon>
    </lineage>
</organism>
<dbReference type="Proteomes" id="UP001428290">
    <property type="component" value="Unassembled WGS sequence"/>
</dbReference>
<reference evidence="1 2" key="1">
    <citation type="submission" date="2024-02" db="EMBL/GenBank/DDBJ databases">
        <title>Herpetosiphon gulosus NBRC 112829.</title>
        <authorList>
            <person name="Ichikawa N."/>
            <person name="Katano-Makiyama Y."/>
            <person name="Hidaka K."/>
        </authorList>
    </citation>
    <scope>NUCLEOTIDE SEQUENCE [LARGE SCALE GENOMIC DNA]</scope>
    <source>
        <strain evidence="1 2">NBRC 112829</strain>
    </source>
</reference>
<proteinExistence type="predicted"/>
<sequence>MQRFFGYVLLVVLMVGLVGCGGGVTDTTIPAPPSSSEYQNGQDPILDAAVSSFSQSAANVGTGTTTKFYISTATMDEIKNFYTTEMPKRGWKTIESPAVPNTVSVNFQADANVAAINAIDLTMTGSSGILVITTGTNVK</sequence>
<keyword evidence="2" id="KW-1185">Reference proteome</keyword>
<name>A0ABP9X735_9CHLR</name>
<gene>
    <name evidence="1" type="ORF">Hgul01_04212</name>
</gene>
<evidence type="ECO:0000313" key="2">
    <source>
        <dbReference type="Proteomes" id="UP001428290"/>
    </source>
</evidence>
<comment type="caution">
    <text evidence="1">The sequence shown here is derived from an EMBL/GenBank/DDBJ whole genome shotgun (WGS) entry which is preliminary data.</text>
</comment>